<dbReference type="AlphaFoldDB" id="A0AAV5UKI0"/>
<keyword evidence="1" id="KW-0175">Coiled coil</keyword>
<gene>
    <name evidence="2" type="ORF">PENTCL1PPCAC_28977</name>
</gene>
<evidence type="ECO:0008006" key="4">
    <source>
        <dbReference type="Google" id="ProtNLM"/>
    </source>
</evidence>
<protein>
    <recommendedName>
        <fullName evidence="4">Ribosomal protein</fullName>
    </recommendedName>
</protein>
<reference evidence="2" key="1">
    <citation type="submission" date="2023-10" db="EMBL/GenBank/DDBJ databases">
        <title>Genome assembly of Pristionchus species.</title>
        <authorList>
            <person name="Yoshida K."/>
            <person name="Sommer R.J."/>
        </authorList>
    </citation>
    <scope>NUCLEOTIDE SEQUENCE</scope>
    <source>
        <strain evidence="2">RS0144</strain>
    </source>
</reference>
<evidence type="ECO:0000313" key="2">
    <source>
        <dbReference type="EMBL" id="GMT06803.1"/>
    </source>
</evidence>
<proteinExistence type="predicted"/>
<accession>A0AAV5UKI0</accession>
<feature type="coiled-coil region" evidence="1">
    <location>
        <begin position="60"/>
        <end position="87"/>
    </location>
</feature>
<dbReference type="Proteomes" id="UP001432027">
    <property type="component" value="Unassembled WGS sequence"/>
</dbReference>
<keyword evidence="3" id="KW-1185">Reference proteome</keyword>
<feature type="non-terminal residue" evidence="2">
    <location>
        <position position="100"/>
    </location>
</feature>
<evidence type="ECO:0000313" key="3">
    <source>
        <dbReference type="Proteomes" id="UP001432027"/>
    </source>
</evidence>
<comment type="caution">
    <text evidence="2">The sequence shown here is derived from an EMBL/GenBank/DDBJ whole genome shotgun (WGS) entry which is preliminary data.</text>
</comment>
<name>A0AAV5UKI0_9BILA</name>
<sequence length="100" mass="11794">QMDATTRVFSRNFIGRQGAEVVPCHRCNAPMRIYARKYKTAGPEKEHLSYRCPRRGCQTYKSMREEVQDTQEQKEAVAKLLRKYDEEVLLDKIRANLEEE</sequence>
<evidence type="ECO:0000256" key="1">
    <source>
        <dbReference type="SAM" id="Coils"/>
    </source>
</evidence>
<dbReference type="EMBL" id="BTSX01000006">
    <property type="protein sequence ID" value="GMT06803.1"/>
    <property type="molecule type" value="Genomic_DNA"/>
</dbReference>
<feature type="non-terminal residue" evidence="2">
    <location>
        <position position="1"/>
    </location>
</feature>
<organism evidence="2 3">
    <name type="scientific">Pristionchus entomophagus</name>
    <dbReference type="NCBI Taxonomy" id="358040"/>
    <lineage>
        <taxon>Eukaryota</taxon>
        <taxon>Metazoa</taxon>
        <taxon>Ecdysozoa</taxon>
        <taxon>Nematoda</taxon>
        <taxon>Chromadorea</taxon>
        <taxon>Rhabditida</taxon>
        <taxon>Rhabditina</taxon>
        <taxon>Diplogasteromorpha</taxon>
        <taxon>Diplogasteroidea</taxon>
        <taxon>Neodiplogasteridae</taxon>
        <taxon>Pristionchus</taxon>
    </lineage>
</organism>